<sequence>MTGVFVIGVLTGGVDLPRVAVFWVAMLPVILLPLLTTKSKRLSAEVGWLWQGGEDFVATRALVSVEASEQETNRTLKLVDSAGREVSARLDHLRGNPALWQLVHDDILRSAQFNGTAINGPARAVLGLDRPMGSR</sequence>
<keyword evidence="1" id="KW-1133">Transmembrane helix</keyword>
<name>A0A1H1E941_9ACTN</name>
<gene>
    <name evidence="2" type="ORF">SAMN04489718_2435</name>
</gene>
<evidence type="ECO:0000313" key="2">
    <source>
        <dbReference type="EMBL" id="SDQ85331.1"/>
    </source>
</evidence>
<proteinExistence type="predicted"/>
<dbReference type="Proteomes" id="UP000199301">
    <property type="component" value="Unassembled WGS sequence"/>
</dbReference>
<keyword evidence="1" id="KW-0812">Transmembrane</keyword>
<evidence type="ECO:0000256" key="1">
    <source>
        <dbReference type="SAM" id="Phobius"/>
    </source>
</evidence>
<accession>A0A1H1E941</accession>
<organism evidence="2 3">
    <name type="scientific">Actinopolyspora saharensis</name>
    <dbReference type="NCBI Taxonomy" id="995062"/>
    <lineage>
        <taxon>Bacteria</taxon>
        <taxon>Bacillati</taxon>
        <taxon>Actinomycetota</taxon>
        <taxon>Actinomycetes</taxon>
        <taxon>Actinopolysporales</taxon>
        <taxon>Actinopolysporaceae</taxon>
        <taxon>Actinopolyspora</taxon>
    </lineage>
</organism>
<keyword evidence="3" id="KW-1185">Reference proteome</keyword>
<dbReference type="AlphaFoldDB" id="A0A1H1E941"/>
<feature type="transmembrane region" description="Helical" evidence="1">
    <location>
        <begin position="20"/>
        <end position="36"/>
    </location>
</feature>
<dbReference type="EMBL" id="FNKO01000002">
    <property type="protein sequence ID" value="SDQ85331.1"/>
    <property type="molecule type" value="Genomic_DNA"/>
</dbReference>
<evidence type="ECO:0000313" key="3">
    <source>
        <dbReference type="Proteomes" id="UP000199301"/>
    </source>
</evidence>
<reference evidence="3" key="1">
    <citation type="submission" date="2016-10" db="EMBL/GenBank/DDBJ databases">
        <authorList>
            <person name="Varghese N."/>
            <person name="Submissions S."/>
        </authorList>
    </citation>
    <scope>NUCLEOTIDE SEQUENCE [LARGE SCALE GENOMIC DNA]</scope>
    <source>
        <strain evidence="3">DSM 45459</strain>
    </source>
</reference>
<protein>
    <submittedName>
        <fullName evidence="2">Uncharacterized protein</fullName>
    </submittedName>
</protein>
<keyword evidence="1" id="KW-0472">Membrane</keyword>